<sequence length="262" mass="28866">MPFESILGHGPDSLAILYDFKVDFEAVELNARAFLPATKSSELLEECKAEGCINDHPHTCAISITNNSAFGAVLIYCLLPKCVRHHTLPRCPRHLEKIAQLCPGMQQEMMSILYEHRVDLLEERSARALDELGDVLAQACEGVSRRFPDATKRFRENAFNRLRALHERKESAVSKAYDTIQKMRETEFDLANIANFHRELPIDKDVDRLIANLRPIETEARSYMMDAADPNPPAAAAPNPPAAAAAPNAPAAAAAPNTPAAA</sequence>
<evidence type="ECO:0000313" key="3">
    <source>
        <dbReference type="Proteomes" id="UP000053477"/>
    </source>
</evidence>
<feature type="region of interest" description="Disordered" evidence="1">
    <location>
        <begin position="226"/>
        <end position="262"/>
    </location>
</feature>
<keyword evidence="3" id="KW-1185">Reference proteome</keyword>
<evidence type="ECO:0000313" key="2">
    <source>
        <dbReference type="EMBL" id="KLO04260.1"/>
    </source>
</evidence>
<proteinExistence type="predicted"/>
<gene>
    <name evidence="2" type="ORF">SCHPADRAFT_947840</name>
</gene>
<dbReference type="AlphaFoldDB" id="A0A0H2QXC3"/>
<feature type="compositionally biased region" description="Pro residues" evidence="1">
    <location>
        <begin position="230"/>
        <end position="241"/>
    </location>
</feature>
<name>A0A0H2QXC3_9AGAM</name>
<dbReference type="InParanoid" id="A0A0H2QXC3"/>
<dbReference type="Proteomes" id="UP000053477">
    <property type="component" value="Unassembled WGS sequence"/>
</dbReference>
<protein>
    <submittedName>
        <fullName evidence="2">Uncharacterized protein</fullName>
    </submittedName>
</protein>
<evidence type="ECO:0000256" key="1">
    <source>
        <dbReference type="SAM" id="MobiDB-lite"/>
    </source>
</evidence>
<dbReference type="EMBL" id="KQ086623">
    <property type="protein sequence ID" value="KLO04260.1"/>
    <property type="molecule type" value="Genomic_DNA"/>
</dbReference>
<accession>A0A0H2QXC3</accession>
<feature type="compositionally biased region" description="Low complexity" evidence="1">
    <location>
        <begin position="242"/>
        <end position="262"/>
    </location>
</feature>
<reference evidence="2 3" key="1">
    <citation type="submission" date="2015-04" db="EMBL/GenBank/DDBJ databases">
        <title>Complete genome sequence of Schizopora paradoxa KUC8140, a cosmopolitan wood degrader in East Asia.</title>
        <authorList>
            <consortium name="DOE Joint Genome Institute"/>
            <person name="Min B."/>
            <person name="Park H."/>
            <person name="Jang Y."/>
            <person name="Kim J.-J."/>
            <person name="Kim K.H."/>
            <person name="Pangilinan J."/>
            <person name="Lipzen A."/>
            <person name="Riley R."/>
            <person name="Grigoriev I.V."/>
            <person name="Spatafora J.W."/>
            <person name="Choi I.-G."/>
        </authorList>
    </citation>
    <scope>NUCLEOTIDE SEQUENCE [LARGE SCALE GENOMIC DNA]</scope>
    <source>
        <strain evidence="2 3">KUC8140</strain>
    </source>
</reference>
<organism evidence="2 3">
    <name type="scientific">Schizopora paradoxa</name>
    <dbReference type="NCBI Taxonomy" id="27342"/>
    <lineage>
        <taxon>Eukaryota</taxon>
        <taxon>Fungi</taxon>
        <taxon>Dikarya</taxon>
        <taxon>Basidiomycota</taxon>
        <taxon>Agaricomycotina</taxon>
        <taxon>Agaricomycetes</taxon>
        <taxon>Hymenochaetales</taxon>
        <taxon>Schizoporaceae</taxon>
        <taxon>Schizopora</taxon>
    </lineage>
</organism>